<dbReference type="InterPro" id="IPR009100">
    <property type="entry name" value="AcylCoA_DH/oxidase_NM_dom_sf"/>
</dbReference>
<evidence type="ECO:0000259" key="8">
    <source>
        <dbReference type="Pfam" id="PF02770"/>
    </source>
</evidence>
<evidence type="ECO:0000256" key="1">
    <source>
        <dbReference type="ARBA" id="ARBA00001974"/>
    </source>
</evidence>
<sequence>MTQAFLYRVSEFAADRISPAAPSWSMGGSPDPAMYEMAGSLGILGMQVPLESGGLGLDFATRAAACRILASADFGFAMSLVNTHNIALRLTEIAPYPLFQRYGPDLLGGQMSACTALTEPGTGSDFAAVTTTASRTESGWTLNGEKTWIINGRHAGLSIIYAQCTTIGDADGIGAFLVDLNSQGVDRYAIDAGFAQTSMGTGGFTLNNVCVDADALLIAPGTAFKAILTEINGARTYVAAMCNGMLARAIDDVTAYGAQRHSFRKPLNAIPSWQTQLSAAETALRAAEDLTAKAIALIDAGQDSQLAAAQAKIAAVTTAQTHLPELLQLMGAEGLRPEHPFTRHIAAAQIAGLTDGATNILKDRVARLTAQKGP</sequence>
<dbReference type="GO" id="GO:0033539">
    <property type="term" value="P:fatty acid beta-oxidation using acyl-CoA dehydrogenase"/>
    <property type="evidence" value="ECO:0007669"/>
    <property type="project" value="TreeGrafter"/>
</dbReference>
<dbReference type="InterPro" id="IPR006091">
    <property type="entry name" value="Acyl-CoA_Oxase/DH_mid-dom"/>
</dbReference>
<dbReference type="GO" id="GO:0005737">
    <property type="term" value="C:cytoplasm"/>
    <property type="evidence" value="ECO:0007669"/>
    <property type="project" value="TreeGrafter"/>
</dbReference>
<proteinExistence type="inferred from homology"/>
<dbReference type="Gene3D" id="1.20.140.10">
    <property type="entry name" value="Butyryl-CoA Dehydrogenase, subunit A, domain 3"/>
    <property type="match status" value="1"/>
</dbReference>
<evidence type="ECO:0000259" key="7">
    <source>
        <dbReference type="Pfam" id="PF00441"/>
    </source>
</evidence>
<dbReference type="KEGG" id="rli:RLO149_c017350"/>
<dbReference type="AlphaFoldDB" id="F7ZHW7"/>
<dbReference type="CDD" id="cd00567">
    <property type="entry name" value="ACAD"/>
    <property type="match status" value="1"/>
</dbReference>
<feature type="domain" description="Acyl-CoA oxidase/dehydrogenase middle" evidence="8">
    <location>
        <begin position="114"/>
        <end position="209"/>
    </location>
</feature>
<reference evidence="10 11" key="1">
    <citation type="journal article" date="2011" name="BMC Genomics">
        <title>Comparative genome analysis and genome-guided physiological analysis of Roseobacter litoralis.</title>
        <authorList>
            <person name="Kalhoefer D."/>
            <person name="Thole S."/>
            <person name="Voget S."/>
            <person name="Lehmann R."/>
            <person name="Liesegang H."/>
            <person name="Wollher A."/>
            <person name="Daniel R."/>
            <person name="Simon M."/>
            <person name="Brinkhoff T."/>
        </authorList>
    </citation>
    <scope>NUCLEOTIDE SEQUENCE [LARGE SCALE GENOMIC DNA]</scope>
    <source>
        <strain evidence="11">ATCC 49566 / DSM 6996 / JCM 21268 / NBRC 15278 / OCh 149</strain>
    </source>
</reference>
<feature type="domain" description="Acyl-CoA dehydrogenase/oxidase C-terminal" evidence="7">
    <location>
        <begin position="224"/>
        <end position="367"/>
    </location>
</feature>
<evidence type="ECO:0000313" key="10">
    <source>
        <dbReference type="EMBL" id="AEI93727.1"/>
    </source>
</evidence>
<dbReference type="Proteomes" id="UP000001353">
    <property type="component" value="Chromosome"/>
</dbReference>
<dbReference type="PANTHER" id="PTHR48083">
    <property type="entry name" value="MEDIUM-CHAIN SPECIFIC ACYL-COA DEHYDROGENASE, MITOCHONDRIAL-RELATED"/>
    <property type="match status" value="1"/>
</dbReference>
<comment type="similarity">
    <text evidence="2 6">Belongs to the acyl-CoA dehydrogenase family.</text>
</comment>
<dbReference type="Pfam" id="PF02771">
    <property type="entry name" value="Acyl-CoA_dh_N"/>
    <property type="match status" value="1"/>
</dbReference>
<dbReference type="InterPro" id="IPR046373">
    <property type="entry name" value="Acyl-CoA_Oxase/DH_mid-dom_sf"/>
</dbReference>
<keyword evidence="4 6" id="KW-0274">FAD</keyword>
<dbReference type="InterPro" id="IPR009075">
    <property type="entry name" value="AcylCo_DH/oxidase_C"/>
</dbReference>
<dbReference type="Gene3D" id="1.10.540.10">
    <property type="entry name" value="Acyl-CoA dehydrogenase/oxidase, N-terminal domain"/>
    <property type="match status" value="1"/>
</dbReference>
<dbReference type="Gene3D" id="2.40.110.10">
    <property type="entry name" value="Butyryl-CoA Dehydrogenase, subunit A, domain 2"/>
    <property type="match status" value="1"/>
</dbReference>
<gene>
    <name evidence="10" type="ordered locus">RLO149_c017350</name>
</gene>
<evidence type="ECO:0000256" key="3">
    <source>
        <dbReference type="ARBA" id="ARBA00022630"/>
    </source>
</evidence>
<evidence type="ECO:0000256" key="6">
    <source>
        <dbReference type="RuleBase" id="RU362125"/>
    </source>
</evidence>
<dbReference type="eggNOG" id="COG1960">
    <property type="taxonomic scope" value="Bacteria"/>
</dbReference>
<dbReference type="InterPro" id="IPR050741">
    <property type="entry name" value="Acyl-CoA_dehydrogenase"/>
</dbReference>
<keyword evidence="11" id="KW-1185">Reference proteome</keyword>
<dbReference type="InterPro" id="IPR013786">
    <property type="entry name" value="AcylCoA_DH/ox_N"/>
</dbReference>
<dbReference type="Pfam" id="PF02770">
    <property type="entry name" value="Acyl-CoA_dh_M"/>
    <property type="match status" value="1"/>
</dbReference>
<evidence type="ECO:0000313" key="11">
    <source>
        <dbReference type="Proteomes" id="UP000001353"/>
    </source>
</evidence>
<keyword evidence="5 6" id="KW-0560">Oxidoreductase</keyword>
<organism evidence="10 11">
    <name type="scientific">Roseobacter litoralis (strain ATCC 49566 / DSM 6996 / JCM 21268 / NBRC 15278 / OCh 149)</name>
    <dbReference type="NCBI Taxonomy" id="391595"/>
    <lineage>
        <taxon>Bacteria</taxon>
        <taxon>Pseudomonadati</taxon>
        <taxon>Pseudomonadota</taxon>
        <taxon>Alphaproteobacteria</taxon>
        <taxon>Rhodobacterales</taxon>
        <taxon>Roseobacteraceae</taxon>
        <taxon>Roseobacter</taxon>
    </lineage>
</organism>
<dbReference type="GO" id="GO:0050660">
    <property type="term" value="F:flavin adenine dinucleotide binding"/>
    <property type="evidence" value="ECO:0007669"/>
    <property type="project" value="InterPro"/>
</dbReference>
<protein>
    <submittedName>
        <fullName evidence="10">Acyl-CoA dehydrogenase</fullName>
    </submittedName>
</protein>
<name>F7ZHW7_ROSLO</name>
<dbReference type="SUPFAM" id="SSF56645">
    <property type="entry name" value="Acyl-CoA dehydrogenase NM domain-like"/>
    <property type="match status" value="1"/>
</dbReference>
<keyword evidence="3 6" id="KW-0285">Flavoprotein</keyword>
<accession>F7ZHW7</accession>
<evidence type="ECO:0000259" key="9">
    <source>
        <dbReference type="Pfam" id="PF02771"/>
    </source>
</evidence>
<comment type="cofactor">
    <cofactor evidence="1 6">
        <name>FAD</name>
        <dbReference type="ChEBI" id="CHEBI:57692"/>
    </cofactor>
</comment>
<evidence type="ECO:0000256" key="4">
    <source>
        <dbReference type="ARBA" id="ARBA00022827"/>
    </source>
</evidence>
<dbReference type="HOGENOM" id="CLU_018204_0_2_5"/>
<dbReference type="SUPFAM" id="SSF47203">
    <property type="entry name" value="Acyl-CoA dehydrogenase C-terminal domain-like"/>
    <property type="match status" value="1"/>
</dbReference>
<feature type="domain" description="Acyl-CoA dehydrogenase/oxidase N-terminal" evidence="9">
    <location>
        <begin position="3"/>
        <end position="88"/>
    </location>
</feature>
<dbReference type="EMBL" id="CP002623">
    <property type="protein sequence ID" value="AEI93727.1"/>
    <property type="molecule type" value="Genomic_DNA"/>
</dbReference>
<dbReference type="GO" id="GO:0003995">
    <property type="term" value="F:acyl-CoA dehydrogenase activity"/>
    <property type="evidence" value="ECO:0007669"/>
    <property type="project" value="TreeGrafter"/>
</dbReference>
<dbReference type="RefSeq" id="WP_013961660.1">
    <property type="nucleotide sequence ID" value="NC_015730.1"/>
</dbReference>
<dbReference type="InterPro" id="IPR036250">
    <property type="entry name" value="AcylCo_DH-like_C"/>
</dbReference>
<dbReference type="InterPro" id="IPR037069">
    <property type="entry name" value="AcylCoA_DH/ox_N_sf"/>
</dbReference>
<dbReference type="Pfam" id="PF00441">
    <property type="entry name" value="Acyl-CoA_dh_1"/>
    <property type="match status" value="1"/>
</dbReference>
<dbReference type="OrthoDB" id="9775090at2"/>
<evidence type="ECO:0000256" key="5">
    <source>
        <dbReference type="ARBA" id="ARBA00023002"/>
    </source>
</evidence>
<evidence type="ECO:0000256" key="2">
    <source>
        <dbReference type="ARBA" id="ARBA00009347"/>
    </source>
</evidence>
<dbReference type="STRING" id="391595.RLO149_c017350"/>
<dbReference type="PANTHER" id="PTHR48083:SF2">
    <property type="entry name" value="MEDIUM-CHAIN SPECIFIC ACYL-COA DEHYDROGENASE, MITOCHONDRIAL"/>
    <property type="match status" value="1"/>
</dbReference>